<protein>
    <submittedName>
        <fullName evidence="2">Uncharacterized protein</fullName>
    </submittedName>
</protein>
<dbReference type="InParanoid" id="A0A0L0HBE0"/>
<evidence type="ECO:0000313" key="3">
    <source>
        <dbReference type="Proteomes" id="UP000053201"/>
    </source>
</evidence>
<accession>A0A0L0HBE0</accession>
<dbReference type="AlphaFoldDB" id="A0A0L0HBE0"/>
<gene>
    <name evidence="2" type="ORF">SPPG_06578</name>
</gene>
<feature type="compositionally biased region" description="Polar residues" evidence="1">
    <location>
        <begin position="75"/>
        <end position="93"/>
    </location>
</feature>
<name>A0A0L0HBE0_SPIPD</name>
<evidence type="ECO:0000313" key="2">
    <source>
        <dbReference type="EMBL" id="KNC98174.1"/>
    </source>
</evidence>
<dbReference type="EMBL" id="KQ257461">
    <property type="protein sequence ID" value="KNC98174.1"/>
    <property type="molecule type" value="Genomic_DNA"/>
</dbReference>
<proteinExistence type="predicted"/>
<reference evidence="2 3" key="1">
    <citation type="submission" date="2009-08" db="EMBL/GenBank/DDBJ databases">
        <title>The Genome Sequence of Spizellomyces punctatus strain DAOM BR117.</title>
        <authorList>
            <consortium name="The Broad Institute Genome Sequencing Platform"/>
            <person name="Russ C."/>
            <person name="Cuomo C."/>
            <person name="Shea T."/>
            <person name="Young S.K."/>
            <person name="Zeng Q."/>
            <person name="Koehrsen M."/>
            <person name="Haas B."/>
            <person name="Borodovsky M."/>
            <person name="Guigo R."/>
            <person name="Alvarado L."/>
            <person name="Berlin A."/>
            <person name="Bochicchio J."/>
            <person name="Borenstein D."/>
            <person name="Chapman S."/>
            <person name="Chen Z."/>
            <person name="Engels R."/>
            <person name="Freedman E."/>
            <person name="Gellesch M."/>
            <person name="Goldberg J."/>
            <person name="Griggs A."/>
            <person name="Gujja S."/>
            <person name="Heiman D."/>
            <person name="Hepburn T."/>
            <person name="Howarth C."/>
            <person name="Jen D."/>
            <person name="Larson L."/>
            <person name="Lewis B."/>
            <person name="Mehta T."/>
            <person name="Park D."/>
            <person name="Pearson M."/>
            <person name="Roberts A."/>
            <person name="Saif S."/>
            <person name="Shenoy N."/>
            <person name="Sisk P."/>
            <person name="Stolte C."/>
            <person name="Sykes S."/>
            <person name="Thomson T."/>
            <person name="Walk T."/>
            <person name="White J."/>
            <person name="Yandava C."/>
            <person name="Burger G."/>
            <person name="Gray M.W."/>
            <person name="Holland P.W.H."/>
            <person name="King N."/>
            <person name="Lang F.B.F."/>
            <person name="Roger A.J."/>
            <person name="Ruiz-Trillo I."/>
            <person name="Lander E."/>
            <person name="Nusbaum C."/>
        </authorList>
    </citation>
    <scope>NUCLEOTIDE SEQUENCE [LARGE SCALE GENOMIC DNA]</scope>
    <source>
        <strain evidence="2 3">DAOM BR117</strain>
    </source>
</reference>
<keyword evidence="3" id="KW-1185">Reference proteome</keyword>
<dbReference type="RefSeq" id="XP_016606214.1">
    <property type="nucleotide sequence ID" value="XM_016754778.1"/>
</dbReference>
<dbReference type="OrthoDB" id="10346570at2759"/>
<dbReference type="Proteomes" id="UP000053201">
    <property type="component" value="Unassembled WGS sequence"/>
</dbReference>
<dbReference type="VEuPathDB" id="FungiDB:SPPG_06578"/>
<evidence type="ECO:0000256" key="1">
    <source>
        <dbReference type="SAM" id="MobiDB-lite"/>
    </source>
</evidence>
<dbReference type="GeneID" id="27689870"/>
<organism evidence="2 3">
    <name type="scientific">Spizellomyces punctatus (strain DAOM BR117)</name>
    <dbReference type="NCBI Taxonomy" id="645134"/>
    <lineage>
        <taxon>Eukaryota</taxon>
        <taxon>Fungi</taxon>
        <taxon>Fungi incertae sedis</taxon>
        <taxon>Chytridiomycota</taxon>
        <taxon>Chytridiomycota incertae sedis</taxon>
        <taxon>Chytridiomycetes</taxon>
        <taxon>Spizellomycetales</taxon>
        <taxon>Spizellomycetaceae</taxon>
        <taxon>Spizellomyces</taxon>
    </lineage>
</organism>
<feature type="region of interest" description="Disordered" evidence="1">
    <location>
        <begin position="60"/>
        <end position="99"/>
    </location>
</feature>
<sequence length="178" mass="20480">MVSSRMVSTISQRSFKEFAELLCHVPPSSRSAIPITPIPPSTSTHDDIHATHYIPQKYQSHFRRTPQQSQQQQQLESTISSPSNPDNRNTTNKQTKHHGRLIKRIRHMLNDLDLPVRDIVITNRVNVYGPYEGVDKELLSHVAKSVGKRVGKRVEFKRDWGEHVKRVWDIVEREVGAC</sequence>